<evidence type="ECO:0000313" key="3">
    <source>
        <dbReference type="EMBL" id="AUX31923.1"/>
    </source>
</evidence>
<organism evidence="3 4">
    <name type="scientific">Sorangium cellulosum</name>
    <name type="common">Polyangium cellulosum</name>
    <dbReference type="NCBI Taxonomy" id="56"/>
    <lineage>
        <taxon>Bacteria</taxon>
        <taxon>Pseudomonadati</taxon>
        <taxon>Myxococcota</taxon>
        <taxon>Polyangia</taxon>
        <taxon>Polyangiales</taxon>
        <taxon>Polyangiaceae</taxon>
        <taxon>Sorangium</taxon>
    </lineage>
</organism>
<dbReference type="EMBL" id="CP012672">
    <property type="protein sequence ID" value="AUX31923.1"/>
    <property type="molecule type" value="Genomic_DNA"/>
</dbReference>
<reference evidence="3 4" key="1">
    <citation type="submission" date="2015-09" db="EMBL/GenBank/DDBJ databases">
        <title>Sorangium comparison.</title>
        <authorList>
            <person name="Zaburannyi N."/>
            <person name="Bunk B."/>
            <person name="Overmann J."/>
            <person name="Mueller R."/>
        </authorList>
    </citation>
    <scope>NUCLEOTIDE SEQUENCE [LARGE SCALE GENOMIC DNA]</scope>
    <source>
        <strain evidence="3 4">So ce836</strain>
    </source>
</reference>
<protein>
    <recommendedName>
        <fullName evidence="2">Phage tail tape measure protein domain-containing protein</fullName>
    </recommendedName>
</protein>
<dbReference type="InterPro" id="IPR010090">
    <property type="entry name" value="Phage_tape_meas"/>
</dbReference>
<feature type="compositionally biased region" description="Low complexity" evidence="1">
    <location>
        <begin position="614"/>
        <end position="628"/>
    </location>
</feature>
<evidence type="ECO:0000256" key="1">
    <source>
        <dbReference type="SAM" id="MobiDB-lite"/>
    </source>
</evidence>
<dbReference type="AlphaFoldDB" id="A0A4P2QQX5"/>
<feature type="domain" description="Phage tail tape measure protein" evidence="2">
    <location>
        <begin position="185"/>
        <end position="373"/>
    </location>
</feature>
<evidence type="ECO:0000313" key="4">
    <source>
        <dbReference type="Proteomes" id="UP000295497"/>
    </source>
</evidence>
<dbReference type="Pfam" id="PF10145">
    <property type="entry name" value="PhageMin_Tail"/>
    <property type="match status" value="1"/>
</dbReference>
<dbReference type="Proteomes" id="UP000295497">
    <property type="component" value="Chromosome"/>
</dbReference>
<name>A0A4P2QQX5_SORCE</name>
<proteinExistence type="predicted"/>
<feature type="region of interest" description="Disordered" evidence="1">
    <location>
        <begin position="607"/>
        <end position="634"/>
    </location>
</feature>
<gene>
    <name evidence="3" type="ORF">SOCE836_040580</name>
</gene>
<evidence type="ECO:0000259" key="2">
    <source>
        <dbReference type="Pfam" id="PF10145"/>
    </source>
</evidence>
<sequence>MANKQATVRLTLDKRGLLSDLRTLEGTTRKVGDRMGSTIGRAGQESIRDIQRGLRKLNDFRLNSSGLYVGLRDFETKAMGTARRVGQAMANALGGSLGAGGRVVKGLGGGIGLGKLGGAAAIGQLGADAIKYAAGKGGDLVKGANSVEEAANRISIGSRQAGQGFVDPKQLAAEFFAVAQQVKGIEAEAAADAASRFVTLTGDLETARKSLKDFAEVASATGANVGDVAEAAASISQQFGLTDPKEIREVLAALTFQGKAGSFELKDAAAQFQRLAASGASFGLPKTAQGVKTLGGLTQIARSATGSGEQAATAVENLFTNLKTKLKDLTAAGVKVYDKGKTRDVQDIIVEAISKVGGADVAQKQAGLSKIFGEQGIRAINPLISLYNDTFASAKGSNQAKTAAAMEALRSKINEATNAAGDWNEILKDSAQAQTSNSAKLTAAWENLQSKVAEAVLPQLTTFIDELAKNPEILKAFGDAILFTGKALRGLLLTLGLIEEKKGSSSFLADVDEERERLALQKQIDSPENKAAIAEFERTKGLRRAHKAAMSMPTTEGFEALSAAFEDEERLKAALNAARFGGASPAASPATVPGKVDIGNEVRVRVVNPQDLKSPGAPSSGGSSLPAPGWMPRL</sequence>
<accession>A0A4P2QQX5</accession>